<gene>
    <name evidence="1" type="ORF">U9M48_036774</name>
</gene>
<proteinExistence type="predicted"/>
<accession>A0AAQ3UJU4</accession>
<dbReference type="SUPFAM" id="SSF52540">
    <property type="entry name" value="P-loop containing nucleoside triphosphate hydrolases"/>
    <property type="match status" value="1"/>
</dbReference>
<dbReference type="Proteomes" id="UP001341281">
    <property type="component" value="Chromosome 08"/>
</dbReference>
<reference evidence="1 2" key="1">
    <citation type="submission" date="2024-02" db="EMBL/GenBank/DDBJ databases">
        <title>High-quality chromosome-scale genome assembly of Pensacola bahiagrass (Paspalum notatum Flugge var. saurae).</title>
        <authorList>
            <person name="Vega J.M."/>
            <person name="Podio M."/>
            <person name="Orjuela J."/>
            <person name="Siena L.A."/>
            <person name="Pessino S.C."/>
            <person name="Combes M.C."/>
            <person name="Mariac C."/>
            <person name="Albertini E."/>
            <person name="Pupilli F."/>
            <person name="Ortiz J.P.A."/>
            <person name="Leblanc O."/>
        </authorList>
    </citation>
    <scope>NUCLEOTIDE SEQUENCE [LARGE SCALE GENOMIC DNA]</scope>
    <source>
        <strain evidence="1">R1</strain>
        <tissue evidence="1">Leaf</tissue>
    </source>
</reference>
<evidence type="ECO:0008006" key="3">
    <source>
        <dbReference type="Google" id="ProtNLM"/>
    </source>
</evidence>
<dbReference type="PANTHER" id="PTHR33377">
    <property type="entry name" value="OS10G0134700 PROTEIN-RELATED"/>
    <property type="match status" value="1"/>
</dbReference>
<keyword evidence="2" id="KW-1185">Reference proteome</keyword>
<dbReference type="PANTHER" id="PTHR33377:SF30">
    <property type="entry name" value="OS07G0117000 PROTEIN"/>
    <property type="match status" value="1"/>
</dbReference>
<protein>
    <recommendedName>
        <fullName evidence="3">NB-ARC domain-containing protein</fullName>
    </recommendedName>
</protein>
<name>A0AAQ3UJU4_PASNO</name>
<dbReference type="AlphaFoldDB" id="A0AAQ3UJU4"/>
<evidence type="ECO:0000313" key="2">
    <source>
        <dbReference type="Proteomes" id="UP001341281"/>
    </source>
</evidence>
<sequence>MEIVLSAIFGEITNRSISFLINKFSKVAASDLSLDGDEKLRRTLMRVRIIVEEAEGRHIRNQAMLEQLKVLHGIMYRGFYVLEICTFRCRAHSEEDNISDDGDGRGRAVSRSFALSRFSPAKRIRLRGGGRRRRSSHGETDSCRRVLASLEITMANVGEFVMFLTGCPPLYRRVYSTYLVMEKCMFGHHVEMEYIIHFLTQTASSSQSGGGTQDSSCLDVLPIVGPMKSGKSTLIEHACNDERIKLLKEDDLDGERIITSIRDGGTVKHQRRHAYDDNDQRILLILELNGDVDEGTWSNLTSAYKSAGGGSKVIICSRSDKIAWFGTARCLKVEYPTSEAYWYFKALAFGSADPEEEPRLASMAMEIAASMNSSFRVANVMARMLRANFSAKFWRMAVSWIKGVRKRDGVIFGGHLVSPWQNKPNKQLQQAARRVVAARRRAGVGTQWRGMPAAEAAAARSAAGAAG</sequence>
<dbReference type="EMBL" id="CP144752">
    <property type="protein sequence ID" value="WVZ90474.1"/>
    <property type="molecule type" value="Genomic_DNA"/>
</dbReference>
<organism evidence="1 2">
    <name type="scientific">Paspalum notatum var. saurae</name>
    <dbReference type="NCBI Taxonomy" id="547442"/>
    <lineage>
        <taxon>Eukaryota</taxon>
        <taxon>Viridiplantae</taxon>
        <taxon>Streptophyta</taxon>
        <taxon>Embryophyta</taxon>
        <taxon>Tracheophyta</taxon>
        <taxon>Spermatophyta</taxon>
        <taxon>Magnoliopsida</taxon>
        <taxon>Liliopsida</taxon>
        <taxon>Poales</taxon>
        <taxon>Poaceae</taxon>
        <taxon>PACMAD clade</taxon>
        <taxon>Panicoideae</taxon>
        <taxon>Andropogonodae</taxon>
        <taxon>Paspaleae</taxon>
        <taxon>Paspalinae</taxon>
        <taxon>Paspalum</taxon>
    </lineage>
</organism>
<dbReference type="InterPro" id="IPR027417">
    <property type="entry name" value="P-loop_NTPase"/>
</dbReference>
<evidence type="ECO:0000313" key="1">
    <source>
        <dbReference type="EMBL" id="WVZ90474.1"/>
    </source>
</evidence>